<feature type="region of interest" description="Disordered" evidence="2">
    <location>
        <begin position="457"/>
        <end position="506"/>
    </location>
</feature>
<dbReference type="GO" id="GO:0003729">
    <property type="term" value="F:mRNA binding"/>
    <property type="evidence" value="ECO:0007669"/>
    <property type="project" value="InterPro"/>
</dbReference>
<protein>
    <submittedName>
        <fullName evidence="3 4">Uncharacterized protein</fullName>
    </submittedName>
</protein>
<dbReference type="EMBL" id="JH992988">
    <property type="protein sequence ID" value="EKX47834.1"/>
    <property type="molecule type" value="Genomic_DNA"/>
</dbReference>
<feature type="repeat" description="TPR" evidence="1">
    <location>
        <begin position="663"/>
        <end position="696"/>
    </location>
</feature>
<dbReference type="PROSITE" id="PS50005">
    <property type="entry name" value="TPR"/>
    <property type="match status" value="4"/>
</dbReference>
<feature type="region of interest" description="Disordered" evidence="2">
    <location>
        <begin position="233"/>
        <end position="263"/>
    </location>
</feature>
<dbReference type="Pfam" id="PF14559">
    <property type="entry name" value="TPR_19"/>
    <property type="match status" value="2"/>
</dbReference>
<reference evidence="4" key="3">
    <citation type="submission" date="2016-03" db="UniProtKB">
        <authorList>
            <consortium name="EnsemblProtists"/>
        </authorList>
    </citation>
    <scope>IDENTIFICATION</scope>
</reference>
<evidence type="ECO:0000313" key="5">
    <source>
        <dbReference type="Proteomes" id="UP000011087"/>
    </source>
</evidence>
<dbReference type="Gene3D" id="2.30.42.10">
    <property type="match status" value="1"/>
</dbReference>
<reference evidence="5" key="2">
    <citation type="submission" date="2012-11" db="EMBL/GenBank/DDBJ databases">
        <authorList>
            <person name="Kuo A."/>
            <person name="Curtis B.A."/>
            <person name="Tanifuji G."/>
            <person name="Burki F."/>
            <person name="Gruber A."/>
            <person name="Irimia M."/>
            <person name="Maruyama S."/>
            <person name="Arias M.C."/>
            <person name="Ball S.G."/>
            <person name="Gile G.H."/>
            <person name="Hirakawa Y."/>
            <person name="Hopkins J.F."/>
            <person name="Rensing S.A."/>
            <person name="Schmutz J."/>
            <person name="Symeonidi A."/>
            <person name="Elias M."/>
            <person name="Eveleigh R.J."/>
            <person name="Herman E.K."/>
            <person name="Klute M.J."/>
            <person name="Nakayama T."/>
            <person name="Obornik M."/>
            <person name="Reyes-Prieto A."/>
            <person name="Armbrust E.V."/>
            <person name="Aves S.J."/>
            <person name="Beiko R.G."/>
            <person name="Coutinho P."/>
            <person name="Dacks J.B."/>
            <person name="Durnford D.G."/>
            <person name="Fast N.M."/>
            <person name="Green B.R."/>
            <person name="Grisdale C."/>
            <person name="Hempe F."/>
            <person name="Henrissat B."/>
            <person name="Hoppner M.P."/>
            <person name="Ishida K.-I."/>
            <person name="Kim E."/>
            <person name="Koreny L."/>
            <person name="Kroth P.G."/>
            <person name="Liu Y."/>
            <person name="Malik S.-B."/>
            <person name="Maier U.G."/>
            <person name="McRose D."/>
            <person name="Mock T."/>
            <person name="Neilson J.A."/>
            <person name="Onodera N.T."/>
            <person name="Poole A.M."/>
            <person name="Pritham E.J."/>
            <person name="Richards T.A."/>
            <person name="Rocap G."/>
            <person name="Roy S.W."/>
            <person name="Sarai C."/>
            <person name="Schaack S."/>
            <person name="Shirato S."/>
            <person name="Slamovits C.H."/>
            <person name="Spencer D.F."/>
            <person name="Suzuki S."/>
            <person name="Worden A.Z."/>
            <person name="Zauner S."/>
            <person name="Barry K."/>
            <person name="Bell C."/>
            <person name="Bharti A.K."/>
            <person name="Crow J.A."/>
            <person name="Grimwood J."/>
            <person name="Kramer R."/>
            <person name="Lindquist E."/>
            <person name="Lucas S."/>
            <person name="Salamov A."/>
            <person name="McFadden G.I."/>
            <person name="Lane C.E."/>
            <person name="Keeling P.J."/>
            <person name="Gray M.W."/>
            <person name="Grigoriev I.V."/>
            <person name="Archibald J.M."/>
        </authorList>
    </citation>
    <scope>NUCLEOTIDE SEQUENCE</scope>
    <source>
        <strain evidence="5">CCMP2712</strain>
    </source>
</reference>
<dbReference type="GO" id="GO:0006397">
    <property type="term" value="P:mRNA processing"/>
    <property type="evidence" value="ECO:0007669"/>
    <property type="project" value="InterPro"/>
</dbReference>
<keyword evidence="5" id="KW-1185">Reference proteome</keyword>
<feature type="repeat" description="TPR" evidence="1">
    <location>
        <begin position="799"/>
        <end position="832"/>
    </location>
</feature>
<evidence type="ECO:0000256" key="1">
    <source>
        <dbReference type="PROSITE-ProRule" id="PRU00339"/>
    </source>
</evidence>
<dbReference type="InterPro" id="IPR011990">
    <property type="entry name" value="TPR-like_helical_dom_sf"/>
</dbReference>
<evidence type="ECO:0000313" key="4">
    <source>
        <dbReference type="EnsemblProtists" id="EKX47834"/>
    </source>
</evidence>
<evidence type="ECO:0000313" key="3">
    <source>
        <dbReference type="EMBL" id="EKX47834.1"/>
    </source>
</evidence>
<dbReference type="RefSeq" id="XP_005834814.1">
    <property type="nucleotide sequence ID" value="XM_005834757.1"/>
</dbReference>
<organism evidence="3">
    <name type="scientific">Guillardia theta (strain CCMP2712)</name>
    <name type="common">Cryptophyte</name>
    <dbReference type="NCBI Taxonomy" id="905079"/>
    <lineage>
        <taxon>Eukaryota</taxon>
        <taxon>Cryptophyceae</taxon>
        <taxon>Pyrenomonadales</taxon>
        <taxon>Geminigeraceae</taxon>
        <taxon>Guillardia</taxon>
    </lineage>
</organism>
<dbReference type="InterPro" id="IPR036034">
    <property type="entry name" value="PDZ_sf"/>
</dbReference>
<dbReference type="InterPro" id="IPR003107">
    <property type="entry name" value="HAT"/>
</dbReference>
<reference evidence="3 5" key="1">
    <citation type="journal article" date="2012" name="Nature">
        <title>Algal genomes reveal evolutionary mosaicism and the fate of nucleomorphs.</title>
        <authorList>
            <consortium name="DOE Joint Genome Institute"/>
            <person name="Curtis B.A."/>
            <person name="Tanifuji G."/>
            <person name="Burki F."/>
            <person name="Gruber A."/>
            <person name="Irimia M."/>
            <person name="Maruyama S."/>
            <person name="Arias M.C."/>
            <person name="Ball S.G."/>
            <person name="Gile G.H."/>
            <person name="Hirakawa Y."/>
            <person name="Hopkins J.F."/>
            <person name="Kuo A."/>
            <person name="Rensing S.A."/>
            <person name="Schmutz J."/>
            <person name="Symeonidi A."/>
            <person name="Elias M."/>
            <person name="Eveleigh R.J."/>
            <person name="Herman E.K."/>
            <person name="Klute M.J."/>
            <person name="Nakayama T."/>
            <person name="Obornik M."/>
            <person name="Reyes-Prieto A."/>
            <person name="Armbrust E.V."/>
            <person name="Aves S.J."/>
            <person name="Beiko R.G."/>
            <person name="Coutinho P."/>
            <person name="Dacks J.B."/>
            <person name="Durnford D.G."/>
            <person name="Fast N.M."/>
            <person name="Green B.R."/>
            <person name="Grisdale C.J."/>
            <person name="Hempel F."/>
            <person name="Henrissat B."/>
            <person name="Hoppner M.P."/>
            <person name="Ishida K."/>
            <person name="Kim E."/>
            <person name="Koreny L."/>
            <person name="Kroth P.G."/>
            <person name="Liu Y."/>
            <person name="Malik S.B."/>
            <person name="Maier U.G."/>
            <person name="McRose D."/>
            <person name="Mock T."/>
            <person name="Neilson J.A."/>
            <person name="Onodera N.T."/>
            <person name="Poole A.M."/>
            <person name="Pritham E.J."/>
            <person name="Richards T.A."/>
            <person name="Rocap G."/>
            <person name="Roy S.W."/>
            <person name="Sarai C."/>
            <person name="Schaack S."/>
            <person name="Shirato S."/>
            <person name="Slamovits C.H."/>
            <person name="Spencer D.F."/>
            <person name="Suzuki S."/>
            <person name="Worden A.Z."/>
            <person name="Zauner S."/>
            <person name="Barry K."/>
            <person name="Bell C."/>
            <person name="Bharti A.K."/>
            <person name="Crow J.A."/>
            <person name="Grimwood J."/>
            <person name="Kramer R."/>
            <person name="Lindquist E."/>
            <person name="Lucas S."/>
            <person name="Salamov A."/>
            <person name="McFadden G.I."/>
            <person name="Lane C.E."/>
            <person name="Keeling P.J."/>
            <person name="Gray M.W."/>
            <person name="Grigoriev I.V."/>
            <person name="Archibald J.M."/>
        </authorList>
    </citation>
    <scope>NUCLEOTIDE SEQUENCE</scope>
    <source>
        <strain evidence="3 5">CCMP2712</strain>
    </source>
</reference>
<dbReference type="PANTHER" id="PTHR44917:SF1">
    <property type="entry name" value="PROTEIN HIGH CHLOROPHYLL FLUORESCENT 107"/>
    <property type="match status" value="1"/>
</dbReference>
<dbReference type="EnsemblProtists" id="EKX47834">
    <property type="protein sequence ID" value="EKX47834"/>
    <property type="gene ID" value="GUITHDRAFT_162599"/>
</dbReference>
<dbReference type="KEGG" id="gtt:GUITHDRAFT_162599"/>
<dbReference type="SUPFAM" id="SSF50156">
    <property type="entry name" value="PDZ domain-like"/>
    <property type="match status" value="2"/>
</dbReference>
<name>L1JI73_GUITC</name>
<evidence type="ECO:0000256" key="2">
    <source>
        <dbReference type="SAM" id="MobiDB-lite"/>
    </source>
</evidence>
<dbReference type="GO" id="GO:0003727">
    <property type="term" value="F:single-stranded RNA binding"/>
    <property type="evidence" value="ECO:0007669"/>
    <property type="project" value="TreeGrafter"/>
</dbReference>
<feature type="compositionally biased region" description="Basic and acidic residues" evidence="2">
    <location>
        <begin position="95"/>
        <end position="109"/>
    </location>
</feature>
<keyword evidence="1" id="KW-0802">TPR repeat</keyword>
<dbReference type="Gene3D" id="1.25.40.10">
    <property type="entry name" value="Tetratricopeptide repeat domain"/>
    <property type="match status" value="2"/>
</dbReference>
<dbReference type="SUPFAM" id="SSF81901">
    <property type="entry name" value="HCP-like"/>
    <property type="match status" value="2"/>
</dbReference>
<dbReference type="SMART" id="SM00386">
    <property type="entry name" value="HAT"/>
    <property type="match status" value="10"/>
</dbReference>
<dbReference type="PANTHER" id="PTHR44917">
    <property type="entry name" value="PROTEIN HIGH CHLOROPHYLL FLUORESCENT 107"/>
    <property type="match status" value="1"/>
</dbReference>
<feature type="repeat" description="TPR" evidence="1">
    <location>
        <begin position="765"/>
        <end position="798"/>
    </location>
</feature>
<dbReference type="GeneID" id="17304467"/>
<dbReference type="HOGENOM" id="CLU_288939_0_0_1"/>
<sequence length="1063" mass="117668">MLSLLLRAGGHPARAFIFLICALVCVGGTSIDGSLGFLNVARGLLRSQQAPADSQCRSGVRSCERKVAICSYGTRKQATWMSMRSDSDGSADAQSEPKQDKVASSRFSKRQEYQDAALGGLIKPGQRIPDDWMPGDQFAFSDGYEFTIGEIAVLELNDGNLCFVKVVSVSEPSGAWDATGEVRYVVEGPAKPFGPKNQVLAPSKLGKILPLSLPEIQRLGAIFLQSNNNKAPRDSLPFQPILSRRSEPDSRSSSAQDAATEEGRGYWGELDGWWKDETGGVETFEVLLRKPMGMEVKEVQGEGVFVSSLGEKSNAKLAGIRVGDRISVPGSHPLMNWLDDLSSIMSAISSENPQIRLRYSRTTSMLEERGRGEASLAGNLMSSKLTATNSSTGREFEVTIKKPAGMTVTLVEGKGIFVEDVTPNGNAMRAGLVVGDRIKVASELRYEAGVKFDRGSSYSDAVRGEGKGGEGRGERKDEDEGLVDLSRADDDSEGVGSGEAWRKELNNVANPNELEELVELMSDSSAPLGSVKISVVRSQEGQKIMEKFRAQKRIGNVDTRLSEKVKGTLLDSLAPFIDGSERDSVAPSKVLKINLDLMSYAARRALQRKEFDKSEDLYRKCLQMDAYDGRAWVGLAKLYEEKNQMFKAKEILQSGLQKLPRSPFLLQALGCIEQKQGQVVEALKLFQRAVEEDETHAASWVSLGKLEERMKRSWRARQCYAKAASVEPNSFYAWQCLAVLEAREGNLRAARSLFQKCTDVNPMNAASWQAWGTMERRAGNLDKAAELLQKGLKASPKNTFVLQALANIECERGNTEKAIELLERAIEINPKDGGVYQAYAMLLARSGKRMQAREMFKRGCSEAKKHAALWQAWAVHELERKNVKEARSIFQQGVWEAGSDKKIFVLWQAWGLMEASEGNLDEARKYFARAVDVADRPSPSLAAWAKVEEEAGNLIESRELLEKALAIEPSNEYAWDGLQAFVKRVYGEGSEEAKEVYQRRIVAQISKRIDSEDALSKAVDNNYQQDSKQTEETVVLRARWASRRRRDQDADGYSSNFLVPRQL</sequence>
<feature type="region of interest" description="Disordered" evidence="2">
    <location>
        <begin position="81"/>
        <end position="109"/>
    </location>
</feature>
<feature type="compositionally biased region" description="Basic and acidic residues" evidence="2">
    <location>
        <begin position="462"/>
        <end position="478"/>
    </location>
</feature>
<gene>
    <name evidence="3" type="ORF">GUITHDRAFT_162599</name>
</gene>
<dbReference type="InterPro" id="IPR044624">
    <property type="entry name" value="Mbb1-like"/>
</dbReference>
<dbReference type="Proteomes" id="UP000011087">
    <property type="component" value="Unassembled WGS sequence"/>
</dbReference>
<dbReference type="PaxDb" id="55529-EKX47834"/>
<feature type="repeat" description="TPR" evidence="1">
    <location>
        <begin position="697"/>
        <end position="730"/>
    </location>
</feature>
<dbReference type="eggNOG" id="KOG1124">
    <property type="taxonomic scope" value="Eukaryota"/>
</dbReference>
<dbReference type="SMART" id="SM00028">
    <property type="entry name" value="TPR"/>
    <property type="match status" value="9"/>
</dbReference>
<accession>L1JI73</accession>
<dbReference type="OrthoDB" id="541719at2759"/>
<proteinExistence type="predicted"/>
<dbReference type="STRING" id="905079.L1JI73"/>
<dbReference type="GO" id="GO:0006417">
    <property type="term" value="P:regulation of translation"/>
    <property type="evidence" value="ECO:0007669"/>
    <property type="project" value="TreeGrafter"/>
</dbReference>
<dbReference type="InterPro" id="IPR019734">
    <property type="entry name" value="TPR_rpt"/>
</dbReference>
<dbReference type="AlphaFoldDB" id="L1JI73"/>